<feature type="transmembrane region" description="Helical" evidence="1">
    <location>
        <begin position="564"/>
        <end position="585"/>
    </location>
</feature>
<sequence length="594" mass="67830">MLNKKNNLMINCSIVLLFLLIAMLMVSPLMTTGRIAAQVDWLFHASRVEQIYRNLKEGSLFTYIATSTFQGTGVGSFLFYPVVFIYPWALLRFVLAPVQAYYVWVAGVLFLTMLISYFSMLSFSKNAHVRSLLFALLYTLAPYHLYLGPASFVIGEFVATAFIPLVFLGFYQVIWGQRSKWYLLSIGMTLLLYSHMLSVLLTSEILAGLLLWTLFKQKKLAWSRLVTLCVSALVVLILGMPILIPLLTDYVGQGVTATYPGVGMLQTLGEVVVASFSNLATSSSLGLVLLFVLLSGWKWIEKASYELPLYIAAVFLTLLSTSVFPWKYFNGTFLTVLQLPYRYLIYVVLFTAILAARGIETFFLRQKWYLTRKGRVATIFSLLIVMLLGYFGSISNLTDRLAATEKNKATVLKKLAPGEQKILYAGLLNNKNYQYQFDYWAQTGEVDYFPTKTLKKDHFLEYIVMDWEKAYRTNKDVYSIISNETYVDGKRSSLRPSAHANRFDYTLDLAKQTTLDLPIVHYRHTVVMLDGQKVSYQNSKRQTIALQVPKGKHQLTISYQPSRWFFLGGKVALVSWCLLFGWILWDLIRQKKIQ</sequence>
<accession>A0ABV4DLF8</accession>
<evidence type="ECO:0000256" key="1">
    <source>
        <dbReference type="SAM" id="Phobius"/>
    </source>
</evidence>
<proteinExistence type="predicted"/>
<keyword evidence="1" id="KW-0812">Transmembrane</keyword>
<evidence type="ECO:0008006" key="4">
    <source>
        <dbReference type="Google" id="ProtNLM"/>
    </source>
</evidence>
<feature type="transmembrane region" description="Helical" evidence="1">
    <location>
        <begin position="307"/>
        <end position="329"/>
    </location>
</feature>
<feature type="transmembrane region" description="Helical" evidence="1">
    <location>
        <begin position="60"/>
        <end position="89"/>
    </location>
</feature>
<feature type="transmembrane region" description="Helical" evidence="1">
    <location>
        <begin position="376"/>
        <end position="394"/>
    </location>
</feature>
<feature type="transmembrane region" description="Helical" evidence="1">
    <location>
        <begin position="181"/>
        <end position="213"/>
    </location>
</feature>
<feature type="transmembrane region" description="Helical" evidence="1">
    <location>
        <begin position="127"/>
        <end position="146"/>
    </location>
</feature>
<reference evidence="2 3" key="1">
    <citation type="submission" date="2024-03" db="EMBL/GenBank/DDBJ databases">
        <title>Mouse gut bacterial collection (mGBC) of GemPharmatech.</title>
        <authorList>
            <person name="He Y."/>
            <person name="Dong L."/>
            <person name="Wu D."/>
            <person name="Gao X."/>
            <person name="Lin Z."/>
        </authorList>
    </citation>
    <scope>NUCLEOTIDE SEQUENCE [LARGE SCALE GENOMIC DNA]</scope>
    <source>
        <strain evidence="2 3">15-30</strain>
    </source>
</reference>
<dbReference type="RefSeq" id="WP_369939666.1">
    <property type="nucleotide sequence ID" value="NZ_JBCLUF010000001.1"/>
</dbReference>
<evidence type="ECO:0000313" key="2">
    <source>
        <dbReference type="EMBL" id="MEY8661320.1"/>
    </source>
</evidence>
<feature type="transmembrane region" description="Helical" evidence="1">
    <location>
        <begin position="341"/>
        <end position="364"/>
    </location>
</feature>
<comment type="caution">
    <text evidence="2">The sequence shown here is derived from an EMBL/GenBank/DDBJ whole genome shotgun (WGS) entry which is preliminary data.</text>
</comment>
<dbReference type="EMBL" id="JBCLUF010000001">
    <property type="protein sequence ID" value="MEY8661320.1"/>
    <property type="molecule type" value="Genomic_DNA"/>
</dbReference>
<gene>
    <name evidence="2" type="ORF">AALT52_00220</name>
</gene>
<name>A0ABV4DLF8_9LACO</name>
<feature type="transmembrane region" description="Helical" evidence="1">
    <location>
        <begin position="153"/>
        <end position="175"/>
    </location>
</feature>
<keyword evidence="1" id="KW-1133">Transmembrane helix</keyword>
<dbReference type="Proteomes" id="UP001565236">
    <property type="component" value="Unassembled WGS sequence"/>
</dbReference>
<keyword evidence="1" id="KW-0472">Membrane</keyword>
<feature type="transmembrane region" description="Helical" evidence="1">
    <location>
        <begin position="268"/>
        <end position="295"/>
    </location>
</feature>
<feature type="transmembrane region" description="Helical" evidence="1">
    <location>
        <begin position="225"/>
        <end position="248"/>
    </location>
</feature>
<feature type="transmembrane region" description="Helical" evidence="1">
    <location>
        <begin position="101"/>
        <end position="121"/>
    </location>
</feature>
<evidence type="ECO:0000313" key="3">
    <source>
        <dbReference type="Proteomes" id="UP001565236"/>
    </source>
</evidence>
<protein>
    <recommendedName>
        <fullName evidence="4">Membrane protein 6-pyruvoyl-tetrahydropterin synthase-related domain-containing protein</fullName>
    </recommendedName>
</protein>
<organism evidence="2 3">
    <name type="scientific">Ligilactobacillus faecis</name>
    <dbReference type="NCBI Taxonomy" id="762833"/>
    <lineage>
        <taxon>Bacteria</taxon>
        <taxon>Bacillati</taxon>
        <taxon>Bacillota</taxon>
        <taxon>Bacilli</taxon>
        <taxon>Lactobacillales</taxon>
        <taxon>Lactobacillaceae</taxon>
        <taxon>Ligilactobacillus</taxon>
    </lineage>
</organism>
<keyword evidence="3" id="KW-1185">Reference proteome</keyword>